<keyword evidence="1" id="KW-0732">Signal</keyword>
<sequence length="220" mass="25531">MRRYLIIATSLLLLTNHVNAQSKHDYWDDVQTIKNFDKMYKAPAHPVLFVGSSSIRKWDDVEYTFAQYHALNRGIGGAVINDIIYYADDLIFNYKPRQIVLYVGENDVLSPINNGDTIFNRTLRLYKHIRAQMPGVPIVYISIKPSPSRQKYIQKVIDANKLIKAFLASEKNVVYVNIFDKMVDKEGKPQPELFVADMLHMNRDGYDIWKKAIKPHLLKE</sequence>
<dbReference type="InterPro" id="IPR013830">
    <property type="entry name" value="SGNH_hydro"/>
</dbReference>
<reference evidence="3 4" key="1">
    <citation type="submission" date="2018-10" db="EMBL/GenBank/DDBJ databases">
        <title>Genomic Encyclopedia of Archaeal and Bacterial Type Strains, Phase II (KMG-II): from individual species to whole genera.</title>
        <authorList>
            <person name="Goeker M."/>
        </authorList>
    </citation>
    <scope>NUCLEOTIDE SEQUENCE [LARGE SCALE GENOMIC DNA]</scope>
    <source>
        <strain evidence="3 4">DSM 18602</strain>
    </source>
</reference>
<dbReference type="OrthoDB" id="9790057at2"/>
<gene>
    <name evidence="3" type="ORF">BDD43_2615</name>
</gene>
<keyword evidence="4" id="KW-1185">Reference proteome</keyword>
<organism evidence="3 4">
    <name type="scientific">Mucilaginibacter gracilis</name>
    <dbReference type="NCBI Taxonomy" id="423350"/>
    <lineage>
        <taxon>Bacteria</taxon>
        <taxon>Pseudomonadati</taxon>
        <taxon>Bacteroidota</taxon>
        <taxon>Sphingobacteriia</taxon>
        <taxon>Sphingobacteriales</taxon>
        <taxon>Sphingobacteriaceae</taxon>
        <taxon>Mucilaginibacter</taxon>
    </lineage>
</organism>
<dbReference type="InterPro" id="IPR051532">
    <property type="entry name" value="Ester_Hydrolysis_Enzymes"/>
</dbReference>
<dbReference type="AlphaFoldDB" id="A0A495J0D2"/>
<dbReference type="EMBL" id="RBKU01000001">
    <property type="protein sequence ID" value="RKR82435.1"/>
    <property type="molecule type" value="Genomic_DNA"/>
</dbReference>
<evidence type="ECO:0000259" key="2">
    <source>
        <dbReference type="Pfam" id="PF13472"/>
    </source>
</evidence>
<evidence type="ECO:0000256" key="1">
    <source>
        <dbReference type="SAM" id="SignalP"/>
    </source>
</evidence>
<feature type="signal peptide" evidence="1">
    <location>
        <begin position="1"/>
        <end position="20"/>
    </location>
</feature>
<protein>
    <submittedName>
        <fullName evidence="3">Lysophospholipase L1-like esterase</fullName>
    </submittedName>
</protein>
<dbReference type="PANTHER" id="PTHR30383">
    <property type="entry name" value="THIOESTERASE 1/PROTEASE 1/LYSOPHOSPHOLIPASE L1"/>
    <property type="match status" value="1"/>
</dbReference>
<proteinExistence type="predicted"/>
<feature type="chain" id="PRO_5019759455" evidence="1">
    <location>
        <begin position="21"/>
        <end position="220"/>
    </location>
</feature>
<dbReference type="Proteomes" id="UP000268007">
    <property type="component" value="Unassembled WGS sequence"/>
</dbReference>
<accession>A0A495J0D2</accession>
<dbReference type="InterPro" id="IPR036514">
    <property type="entry name" value="SGNH_hydro_sf"/>
</dbReference>
<dbReference type="GO" id="GO:0004622">
    <property type="term" value="F:phosphatidylcholine lysophospholipase activity"/>
    <property type="evidence" value="ECO:0007669"/>
    <property type="project" value="TreeGrafter"/>
</dbReference>
<dbReference type="Gene3D" id="3.40.50.1110">
    <property type="entry name" value="SGNH hydrolase"/>
    <property type="match status" value="1"/>
</dbReference>
<comment type="caution">
    <text evidence="3">The sequence shown here is derived from an EMBL/GenBank/DDBJ whole genome shotgun (WGS) entry which is preliminary data.</text>
</comment>
<dbReference type="PANTHER" id="PTHR30383:SF5">
    <property type="entry name" value="SGNH HYDROLASE-TYPE ESTERASE DOMAIN-CONTAINING PROTEIN"/>
    <property type="match status" value="1"/>
</dbReference>
<dbReference type="SUPFAM" id="SSF52266">
    <property type="entry name" value="SGNH hydrolase"/>
    <property type="match status" value="1"/>
</dbReference>
<feature type="domain" description="SGNH hydrolase-type esterase" evidence="2">
    <location>
        <begin position="58"/>
        <end position="208"/>
    </location>
</feature>
<dbReference type="Pfam" id="PF13472">
    <property type="entry name" value="Lipase_GDSL_2"/>
    <property type="match status" value="1"/>
</dbReference>
<dbReference type="RefSeq" id="WP_121198034.1">
    <property type="nucleotide sequence ID" value="NZ_RBKU01000001.1"/>
</dbReference>
<evidence type="ECO:0000313" key="4">
    <source>
        <dbReference type="Proteomes" id="UP000268007"/>
    </source>
</evidence>
<name>A0A495J0D2_9SPHI</name>
<evidence type="ECO:0000313" key="3">
    <source>
        <dbReference type="EMBL" id="RKR82435.1"/>
    </source>
</evidence>